<reference evidence="3" key="1">
    <citation type="submission" date="2016-10" db="EMBL/GenBank/DDBJ databases">
        <authorList>
            <person name="Varghese N."/>
            <person name="Submissions S."/>
        </authorList>
    </citation>
    <scope>NUCLEOTIDE SEQUENCE [LARGE SCALE GENOMIC DNA]</scope>
    <source>
        <strain evidence="3">CGMCC 1.11022</strain>
    </source>
</reference>
<proteinExistence type="predicted"/>
<keyword evidence="3" id="KW-1185">Reference proteome</keyword>
<protein>
    <submittedName>
        <fullName evidence="2">Uncharacterized protein</fullName>
    </submittedName>
</protein>
<dbReference type="RefSeq" id="WP_167366301.1">
    <property type="nucleotide sequence ID" value="NZ_FNEE01000001.1"/>
</dbReference>
<gene>
    <name evidence="2" type="ORF">SAMN05428953_101479</name>
</gene>
<organism evidence="2 3">
    <name type="scientific">Mesorhizobium muleiense</name>
    <dbReference type="NCBI Taxonomy" id="1004279"/>
    <lineage>
        <taxon>Bacteria</taxon>
        <taxon>Pseudomonadati</taxon>
        <taxon>Pseudomonadota</taxon>
        <taxon>Alphaproteobacteria</taxon>
        <taxon>Hyphomicrobiales</taxon>
        <taxon>Phyllobacteriaceae</taxon>
        <taxon>Mesorhizobium</taxon>
    </lineage>
</organism>
<feature type="region of interest" description="Disordered" evidence="1">
    <location>
        <begin position="30"/>
        <end position="54"/>
    </location>
</feature>
<evidence type="ECO:0000313" key="2">
    <source>
        <dbReference type="EMBL" id="SDI22105.1"/>
    </source>
</evidence>
<dbReference type="Proteomes" id="UP000198894">
    <property type="component" value="Unassembled WGS sequence"/>
</dbReference>
<evidence type="ECO:0000256" key="1">
    <source>
        <dbReference type="SAM" id="MobiDB-lite"/>
    </source>
</evidence>
<name>A0A1G8ISU8_9HYPH</name>
<accession>A0A1G8ISU8</accession>
<evidence type="ECO:0000313" key="3">
    <source>
        <dbReference type="Proteomes" id="UP000198894"/>
    </source>
</evidence>
<dbReference type="EMBL" id="FNEE01000001">
    <property type="protein sequence ID" value="SDI22105.1"/>
    <property type="molecule type" value="Genomic_DNA"/>
</dbReference>
<sequence length="54" mass="6144">MIAFVPKPNAVVKTKVAEESRFDRIRRLAADKHRKADAGTIRRDPQKAGDKRPM</sequence>
<dbReference type="AlphaFoldDB" id="A0A1G8ISU8"/>